<dbReference type="Pfam" id="PF00617">
    <property type="entry name" value="RasGEF"/>
    <property type="match status" value="1"/>
</dbReference>
<keyword evidence="1" id="KW-0344">Guanine-nucleotide releasing factor</keyword>
<dbReference type="InterPro" id="IPR001895">
    <property type="entry name" value="RASGEF_cat_dom"/>
</dbReference>
<dbReference type="SMART" id="SM00147">
    <property type="entry name" value="RasGEF"/>
    <property type="match status" value="1"/>
</dbReference>
<dbReference type="GO" id="GO:0007264">
    <property type="term" value="P:small GTPase-mediated signal transduction"/>
    <property type="evidence" value="ECO:0007669"/>
    <property type="project" value="InterPro"/>
</dbReference>
<dbReference type="PROSITE" id="PS50009">
    <property type="entry name" value="RASGEF_CAT"/>
    <property type="match status" value="1"/>
</dbReference>
<dbReference type="AlphaFoldDB" id="A0A226EKX4"/>
<organism evidence="5 6">
    <name type="scientific">Folsomia candida</name>
    <name type="common">Springtail</name>
    <dbReference type="NCBI Taxonomy" id="158441"/>
    <lineage>
        <taxon>Eukaryota</taxon>
        <taxon>Metazoa</taxon>
        <taxon>Ecdysozoa</taxon>
        <taxon>Arthropoda</taxon>
        <taxon>Hexapoda</taxon>
        <taxon>Collembola</taxon>
        <taxon>Entomobryomorpha</taxon>
        <taxon>Isotomoidea</taxon>
        <taxon>Isotomidae</taxon>
        <taxon>Proisotominae</taxon>
        <taxon>Folsomia</taxon>
    </lineage>
</organism>
<dbReference type="PRINTS" id="PR00401">
    <property type="entry name" value="SH2DOMAIN"/>
</dbReference>
<evidence type="ECO:0000259" key="4">
    <source>
        <dbReference type="PROSITE" id="PS50009"/>
    </source>
</evidence>
<dbReference type="PANTHER" id="PTHR14247:SF8">
    <property type="entry name" value="RAS-GEF DOMAIN-CONTAINING PROTEIN"/>
    <property type="match status" value="1"/>
</dbReference>
<name>A0A226EKX4_FOLCA</name>
<protein>
    <submittedName>
        <fullName evidence="5">Breast cancer anti-estrogen resistance protein 3</fullName>
    </submittedName>
</protein>
<dbReference type="Gene3D" id="3.30.505.10">
    <property type="entry name" value="SH2 domain"/>
    <property type="match status" value="1"/>
</dbReference>
<feature type="domain" description="SH2" evidence="3">
    <location>
        <begin position="30"/>
        <end position="131"/>
    </location>
</feature>
<gene>
    <name evidence="5" type="ORF">Fcan01_08007</name>
</gene>
<dbReference type="PANTHER" id="PTHR14247">
    <property type="entry name" value="BREAST CANCER ANTI-ESTROGEN RESISTANCE PROTEIN 3 HOMOLOG-LIKE PROTEIN"/>
    <property type="match status" value="1"/>
</dbReference>
<accession>A0A226EKX4</accession>
<evidence type="ECO:0000256" key="2">
    <source>
        <dbReference type="PROSITE-ProRule" id="PRU00191"/>
    </source>
</evidence>
<dbReference type="InterPro" id="IPR023578">
    <property type="entry name" value="Ras_GEF_dom_sf"/>
</dbReference>
<dbReference type="SMART" id="SM00252">
    <property type="entry name" value="SH2"/>
    <property type="match status" value="1"/>
</dbReference>
<dbReference type="GO" id="GO:0005085">
    <property type="term" value="F:guanyl-nucleotide exchange factor activity"/>
    <property type="evidence" value="ECO:0007669"/>
    <property type="project" value="UniProtKB-KW"/>
</dbReference>
<dbReference type="InterPro" id="IPR036860">
    <property type="entry name" value="SH2_dom_sf"/>
</dbReference>
<dbReference type="FunFam" id="3.30.505.10:FF:000013">
    <property type="entry name" value="SH2 domain-containing protein 3C isoform X1"/>
    <property type="match status" value="1"/>
</dbReference>
<dbReference type="InterPro" id="IPR000980">
    <property type="entry name" value="SH2"/>
</dbReference>
<feature type="domain" description="Ras-GEF" evidence="4">
    <location>
        <begin position="268"/>
        <end position="514"/>
    </location>
</feature>
<keyword evidence="2" id="KW-0727">SH2 domain</keyword>
<dbReference type="SUPFAM" id="SSF55550">
    <property type="entry name" value="SH2 domain"/>
    <property type="match status" value="1"/>
</dbReference>
<dbReference type="STRING" id="158441.A0A226EKX4"/>
<sequence length="541" mass="61979">MDTSIYSKPDMELLEWELGLTNNDLRAHAWYHGNMPRNLAEILLEEDGEFLVRDSSTFARSGDYVLSTKWNGTVLHFLIHKEVLQPNTIYEQLGYRFENESFTTVQDLITYYVGNREPISHRSGAIISQPRTRVVPISRKDRINLPESLDYAEYASIAQEAARQVLPVEALLIEKSFVPEGMYNNVALNLKPPQNLLEDLQHVPDKIKNLDEYLKCVSLQPPSSNVALGSSNFDLTTFSSILLPMNMEEVTMNPNVIEQINSRILEVSDRVMAITITSLDMKILKQELLQEDDNEDESPASSELDPSTTTANKRILKRISEHVLSETEFRWNHVIERSLTFSHFVAVTVLGAQVREDMISKWVGIAQELKISMGNFFSLFAIMRGLTCTKLSSMDGPVDWMKLRRNYTNSAFLFETSLRNTYHKLLQGTESYPPNTIIPNLLTISLIFEGNTDLLPSFNCCSEEDKLKMTVAHLKQFYTFSCFEDTYNRNWERVQNESNIAPDIILTDICRTETQLLILWGIKYNSSSLLERCKEFDSAFV</sequence>
<dbReference type="EMBL" id="LNIX01000003">
    <property type="protein sequence ID" value="OXA58109.1"/>
    <property type="molecule type" value="Genomic_DNA"/>
</dbReference>
<evidence type="ECO:0000313" key="6">
    <source>
        <dbReference type="Proteomes" id="UP000198287"/>
    </source>
</evidence>
<evidence type="ECO:0000313" key="5">
    <source>
        <dbReference type="EMBL" id="OXA58109.1"/>
    </source>
</evidence>
<evidence type="ECO:0000259" key="3">
    <source>
        <dbReference type="PROSITE" id="PS50001"/>
    </source>
</evidence>
<evidence type="ECO:0000256" key="1">
    <source>
        <dbReference type="PROSITE-ProRule" id="PRU00168"/>
    </source>
</evidence>
<dbReference type="PROSITE" id="PS50001">
    <property type="entry name" value="SH2"/>
    <property type="match status" value="1"/>
</dbReference>
<dbReference type="SUPFAM" id="SSF48366">
    <property type="entry name" value="Ras GEF"/>
    <property type="match status" value="1"/>
</dbReference>
<dbReference type="InterPro" id="IPR051853">
    <property type="entry name" value="SH2-Ras-GEF_adapter"/>
</dbReference>
<comment type="caution">
    <text evidence="5">The sequence shown here is derived from an EMBL/GenBank/DDBJ whole genome shotgun (WGS) entry which is preliminary data.</text>
</comment>
<keyword evidence="6" id="KW-1185">Reference proteome</keyword>
<proteinExistence type="predicted"/>
<dbReference type="Gene3D" id="1.10.840.10">
    <property type="entry name" value="Ras guanine-nucleotide exchange factors catalytic domain"/>
    <property type="match status" value="1"/>
</dbReference>
<dbReference type="Proteomes" id="UP000198287">
    <property type="component" value="Unassembled WGS sequence"/>
</dbReference>
<dbReference type="OrthoDB" id="2412973at2759"/>
<dbReference type="InterPro" id="IPR036964">
    <property type="entry name" value="RASGEF_cat_dom_sf"/>
</dbReference>
<reference evidence="5 6" key="1">
    <citation type="submission" date="2015-12" db="EMBL/GenBank/DDBJ databases">
        <title>The genome of Folsomia candida.</title>
        <authorList>
            <person name="Faddeeva A."/>
            <person name="Derks M.F."/>
            <person name="Anvar Y."/>
            <person name="Smit S."/>
            <person name="Van Straalen N."/>
            <person name="Roelofs D."/>
        </authorList>
    </citation>
    <scope>NUCLEOTIDE SEQUENCE [LARGE SCALE GENOMIC DNA]</scope>
    <source>
        <strain evidence="5 6">VU population</strain>
        <tissue evidence="5">Whole body</tissue>
    </source>
</reference>
<dbReference type="Pfam" id="PF00017">
    <property type="entry name" value="SH2"/>
    <property type="match status" value="1"/>
</dbReference>